<gene>
    <name evidence="2" type="ORF">ACFQVC_08780</name>
</gene>
<reference evidence="3" key="1">
    <citation type="journal article" date="2019" name="Int. J. Syst. Evol. Microbiol.">
        <title>The Global Catalogue of Microorganisms (GCM) 10K type strain sequencing project: providing services to taxonomists for standard genome sequencing and annotation.</title>
        <authorList>
            <consortium name="The Broad Institute Genomics Platform"/>
            <consortium name="The Broad Institute Genome Sequencing Center for Infectious Disease"/>
            <person name="Wu L."/>
            <person name="Ma J."/>
        </authorList>
    </citation>
    <scope>NUCLEOTIDE SEQUENCE [LARGE SCALE GENOMIC DNA]</scope>
    <source>
        <strain evidence="3">SYNS20</strain>
    </source>
</reference>
<keyword evidence="3" id="KW-1185">Reference proteome</keyword>
<comment type="caution">
    <text evidence="2">The sequence shown here is derived from an EMBL/GenBank/DDBJ whole genome shotgun (WGS) entry which is preliminary data.</text>
</comment>
<dbReference type="RefSeq" id="WP_381828541.1">
    <property type="nucleotide sequence ID" value="NZ_JBHTCF010000003.1"/>
</dbReference>
<dbReference type="InterPro" id="IPR029063">
    <property type="entry name" value="SAM-dependent_MTases_sf"/>
</dbReference>
<feature type="compositionally biased region" description="Low complexity" evidence="1">
    <location>
        <begin position="1"/>
        <end position="12"/>
    </location>
</feature>
<sequence>MTAQAAQAAQAAPPQPRSLDDVPGWFHPVDQGLFAVFLEAAAAQPGDVLEMGCYLGKSAIVMGRHVCAGEEFTVCDLFGDESCGRYSRRGTHTYYSKRLTRDAFGQLPCLSPASARHRAGPHHGPG</sequence>
<accession>A0ABW2JE60</accession>
<evidence type="ECO:0000256" key="1">
    <source>
        <dbReference type="SAM" id="MobiDB-lite"/>
    </source>
</evidence>
<dbReference type="Proteomes" id="UP001596523">
    <property type="component" value="Unassembled WGS sequence"/>
</dbReference>
<proteinExistence type="predicted"/>
<protein>
    <recommendedName>
        <fullName evidence="4">Class I SAM-dependent methyltransferase</fullName>
    </recommendedName>
</protein>
<evidence type="ECO:0008006" key="4">
    <source>
        <dbReference type="Google" id="ProtNLM"/>
    </source>
</evidence>
<dbReference type="SUPFAM" id="SSF53335">
    <property type="entry name" value="S-adenosyl-L-methionine-dependent methyltransferases"/>
    <property type="match status" value="1"/>
</dbReference>
<organism evidence="2 3">
    <name type="scientific">Streptomyces monticola</name>
    <dbReference type="NCBI Taxonomy" id="2666263"/>
    <lineage>
        <taxon>Bacteria</taxon>
        <taxon>Bacillati</taxon>
        <taxon>Actinomycetota</taxon>
        <taxon>Actinomycetes</taxon>
        <taxon>Kitasatosporales</taxon>
        <taxon>Streptomycetaceae</taxon>
        <taxon>Streptomyces</taxon>
    </lineage>
</organism>
<name>A0ABW2JE60_9ACTN</name>
<evidence type="ECO:0000313" key="2">
    <source>
        <dbReference type="EMBL" id="MFC7304301.1"/>
    </source>
</evidence>
<feature type="region of interest" description="Disordered" evidence="1">
    <location>
        <begin position="1"/>
        <end position="21"/>
    </location>
</feature>
<evidence type="ECO:0000313" key="3">
    <source>
        <dbReference type="Proteomes" id="UP001596523"/>
    </source>
</evidence>
<dbReference type="EMBL" id="JBHTCF010000003">
    <property type="protein sequence ID" value="MFC7304301.1"/>
    <property type="molecule type" value="Genomic_DNA"/>
</dbReference>